<feature type="region of interest" description="Disordered" evidence="1">
    <location>
        <begin position="499"/>
        <end position="568"/>
    </location>
</feature>
<dbReference type="eggNOG" id="ENOG502SV9D">
    <property type="taxonomic scope" value="Eukaryota"/>
</dbReference>
<evidence type="ECO:0000256" key="1">
    <source>
        <dbReference type="SAM" id="MobiDB-lite"/>
    </source>
</evidence>
<gene>
    <name evidence="2" type="ORF">AMAG_08813</name>
</gene>
<dbReference type="AlphaFoldDB" id="A0A0L0SMD1"/>
<dbReference type="OrthoDB" id="2155169at2759"/>
<organism evidence="2 3">
    <name type="scientific">Allomyces macrogynus (strain ATCC 38327)</name>
    <name type="common">Allomyces javanicus var. macrogynus</name>
    <dbReference type="NCBI Taxonomy" id="578462"/>
    <lineage>
        <taxon>Eukaryota</taxon>
        <taxon>Fungi</taxon>
        <taxon>Fungi incertae sedis</taxon>
        <taxon>Blastocladiomycota</taxon>
        <taxon>Blastocladiomycetes</taxon>
        <taxon>Blastocladiales</taxon>
        <taxon>Blastocladiaceae</taxon>
        <taxon>Allomyces</taxon>
    </lineage>
</organism>
<feature type="region of interest" description="Disordered" evidence="1">
    <location>
        <begin position="99"/>
        <end position="134"/>
    </location>
</feature>
<reference evidence="3" key="2">
    <citation type="submission" date="2009-11" db="EMBL/GenBank/DDBJ databases">
        <title>The Genome Sequence of Allomyces macrogynus strain ATCC 38327.</title>
        <authorList>
            <consortium name="The Broad Institute Genome Sequencing Platform"/>
            <person name="Russ C."/>
            <person name="Cuomo C."/>
            <person name="Shea T."/>
            <person name="Young S.K."/>
            <person name="Zeng Q."/>
            <person name="Koehrsen M."/>
            <person name="Haas B."/>
            <person name="Borodovsky M."/>
            <person name="Guigo R."/>
            <person name="Alvarado L."/>
            <person name="Berlin A."/>
            <person name="Borenstein D."/>
            <person name="Chen Z."/>
            <person name="Engels R."/>
            <person name="Freedman E."/>
            <person name="Gellesch M."/>
            <person name="Goldberg J."/>
            <person name="Griggs A."/>
            <person name="Gujja S."/>
            <person name="Heiman D."/>
            <person name="Hepburn T."/>
            <person name="Howarth C."/>
            <person name="Jen D."/>
            <person name="Larson L."/>
            <person name="Lewis B."/>
            <person name="Mehta T."/>
            <person name="Park D."/>
            <person name="Pearson M."/>
            <person name="Roberts A."/>
            <person name="Saif S."/>
            <person name="Shenoy N."/>
            <person name="Sisk P."/>
            <person name="Stolte C."/>
            <person name="Sykes S."/>
            <person name="Walk T."/>
            <person name="White J."/>
            <person name="Yandava C."/>
            <person name="Burger G."/>
            <person name="Gray M.W."/>
            <person name="Holland P.W.H."/>
            <person name="King N."/>
            <person name="Lang F.B.F."/>
            <person name="Roger A.J."/>
            <person name="Ruiz-Trillo I."/>
            <person name="Lander E."/>
            <person name="Nusbaum C."/>
        </authorList>
    </citation>
    <scope>NUCLEOTIDE SEQUENCE [LARGE SCALE GENOMIC DNA]</scope>
    <source>
        <strain evidence="3">ATCC 38327</strain>
    </source>
</reference>
<evidence type="ECO:0000313" key="2">
    <source>
        <dbReference type="EMBL" id="KNE63726.1"/>
    </source>
</evidence>
<evidence type="ECO:0000313" key="3">
    <source>
        <dbReference type="Proteomes" id="UP000054350"/>
    </source>
</evidence>
<feature type="compositionally biased region" description="Polar residues" evidence="1">
    <location>
        <begin position="505"/>
        <end position="523"/>
    </location>
</feature>
<sequence>MAVLGPVMKLEHLPDHLLTMTMDVHVWINSLDSTFVRDPPAAVVQAILARPFVKPDWPEERALLDALLVARTRIDTFHALLSFGQLLLEQLRATEASASGRDGAPVDMWSRRSSKNPSRMASAGTSRGDDPDWVAPSVHEEDVARAAFEEKMAWLMGLFAEALSGSYTLPSSTIAALTEFATDVEKLDVAQLQLVCAQITPFIANKAGKTGPPMAIFPDVVSPAISNILNADKPHTKMSNAQELKFINNMVEQDHILASLEGIWLQVDSDPDRLVMPSQVGIQEQALEETLVSCSPGILEFSYNSLTWYGLERDANAATATFTPGLTLLFPMITRFSLGRIMDATLLPYGKNTLHTILGGGPSTTGPGGAGGGGSGGSVGGALGAGGLGGLGGGLGGGGGLGQLRRDETATIKAFYLNIFTATDNFRLYPFYEDEIYKAVDMIAMATGLVPFKESQFVKYTVAKRLQMTRHHILDAILARHRHRAARLAASATVVGTAGRGMPVASNSSSTGLRGVTSNTSDGASDMSDRRMPASAASSGDLDPGMSVTSSDSDGRTSPTGRARTGTAAAAAAAAGALGRTASGTGPWIDHSADLIKVLRKLTQEREPQALYDLELLYHSCRIEAEVTKETLHHLRVLWHQSQSETVRLKVLAILDRLLDRSVMREGDPNFTVLYKWLRHLEETVSPYKSAESLKIILVLLRRAKAIQTDPLTPIAQIQASFDCLPEYDRFARFFG</sequence>
<keyword evidence="3" id="KW-1185">Reference proteome</keyword>
<feature type="compositionally biased region" description="Polar residues" evidence="1">
    <location>
        <begin position="115"/>
        <end position="125"/>
    </location>
</feature>
<feature type="compositionally biased region" description="Low complexity" evidence="1">
    <location>
        <begin position="556"/>
        <end position="568"/>
    </location>
</feature>
<accession>A0A0L0SMD1</accession>
<name>A0A0L0SMD1_ALLM3</name>
<dbReference type="Proteomes" id="UP000054350">
    <property type="component" value="Unassembled WGS sequence"/>
</dbReference>
<dbReference type="EMBL" id="GG745343">
    <property type="protein sequence ID" value="KNE63726.1"/>
    <property type="molecule type" value="Genomic_DNA"/>
</dbReference>
<reference evidence="2 3" key="1">
    <citation type="submission" date="2009-11" db="EMBL/GenBank/DDBJ databases">
        <title>Annotation of Allomyces macrogynus ATCC 38327.</title>
        <authorList>
            <consortium name="The Broad Institute Genome Sequencing Platform"/>
            <person name="Russ C."/>
            <person name="Cuomo C."/>
            <person name="Burger G."/>
            <person name="Gray M.W."/>
            <person name="Holland P.W.H."/>
            <person name="King N."/>
            <person name="Lang F.B.F."/>
            <person name="Roger A.J."/>
            <person name="Ruiz-Trillo I."/>
            <person name="Young S.K."/>
            <person name="Zeng Q."/>
            <person name="Gargeya S."/>
            <person name="Fitzgerald M."/>
            <person name="Haas B."/>
            <person name="Abouelleil A."/>
            <person name="Alvarado L."/>
            <person name="Arachchi H.M."/>
            <person name="Berlin A."/>
            <person name="Chapman S.B."/>
            <person name="Gearin G."/>
            <person name="Goldberg J."/>
            <person name="Griggs A."/>
            <person name="Gujja S."/>
            <person name="Hansen M."/>
            <person name="Heiman D."/>
            <person name="Howarth C."/>
            <person name="Larimer J."/>
            <person name="Lui A."/>
            <person name="MacDonald P.J.P."/>
            <person name="McCowen C."/>
            <person name="Montmayeur A."/>
            <person name="Murphy C."/>
            <person name="Neiman D."/>
            <person name="Pearson M."/>
            <person name="Priest M."/>
            <person name="Roberts A."/>
            <person name="Saif S."/>
            <person name="Shea T."/>
            <person name="Sisk P."/>
            <person name="Stolte C."/>
            <person name="Sykes S."/>
            <person name="Wortman J."/>
            <person name="Nusbaum C."/>
            <person name="Birren B."/>
        </authorList>
    </citation>
    <scope>NUCLEOTIDE SEQUENCE [LARGE SCALE GENOMIC DNA]</scope>
    <source>
        <strain evidence="2 3">ATCC 38327</strain>
    </source>
</reference>
<proteinExistence type="predicted"/>
<protein>
    <submittedName>
        <fullName evidence="2">Uncharacterized protein</fullName>
    </submittedName>
</protein>
<dbReference type="VEuPathDB" id="FungiDB:AMAG_08813"/>